<dbReference type="OrthoDB" id="5984353at2"/>
<dbReference type="EMBL" id="SAWZ01000001">
    <property type="protein sequence ID" value="RXR08675.1"/>
    <property type="molecule type" value="Genomic_DNA"/>
</dbReference>
<dbReference type="AlphaFoldDB" id="A0A4Q1JZC4"/>
<gene>
    <name evidence="2" type="ORF">EPA99_02345</name>
</gene>
<evidence type="ECO:0000313" key="2">
    <source>
        <dbReference type="EMBL" id="RXR08675.1"/>
    </source>
</evidence>
<protein>
    <submittedName>
        <fullName evidence="2">Uncharacterized protein</fullName>
    </submittedName>
</protein>
<keyword evidence="3" id="KW-1185">Reference proteome</keyword>
<feature type="signal peptide" evidence="1">
    <location>
        <begin position="1"/>
        <end position="43"/>
    </location>
</feature>
<evidence type="ECO:0000256" key="1">
    <source>
        <dbReference type="SAM" id="SignalP"/>
    </source>
</evidence>
<feature type="chain" id="PRO_5020862112" evidence="1">
    <location>
        <begin position="44"/>
        <end position="230"/>
    </location>
</feature>
<dbReference type="RefSeq" id="WP_129469566.1">
    <property type="nucleotide sequence ID" value="NZ_SAWZ01000001.1"/>
</dbReference>
<proteinExistence type="predicted"/>
<organism evidence="2 3">
    <name type="scientific">Pseudoxanthomonas composti</name>
    <dbReference type="NCBI Taxonomy" id="2137479"/>
    <lineage>
        <taxon>Bacteria</taxon>
        <taxon>Pseudomonadati</taxon>
        <taxon>Pseudomonadota</taxon>
        <taxon>Gammaproteobacteria</taxon>
        <taxon>Lysobacterales</taxon>
        <taxon>Lysobacteraceae</taxon>
        <taxon>Pseudoxanthomonas</taxon>
    </lineage>
</organism>
<reference evidence="2 3" key="1">
    <citation type="submission" date="2019-01" db="EMBL/GenBank/DDBJ databases">
        <title>Pseudoxanthomonas composti sp. nov., isolated from compost.</title>
        <authorList>
            <person name="Yang G."/>
        </authorList>
    </citation>
    <scope>NUCLEOTIDE SEQUENCE [LARGE SCALE GENOMIC DNA]</scope>
    <source>
        <strain evidence="2 3">GSS15</strain>
    </source>
</reference>
<evidence type="ECO:0000313" key="3">
    <source>
        <dbReference type="Proteomes" id="UP000289784"/>
    </source>
</evidence>
<sequence length="230" mass="25897">MRSARSASAEIRRRLGRRLRWRRHGVRVLLGTSLLLCLAQAMAAQTPPSAPVLQLQGEDFPELVMRLPGGGADTDEANPECGRIRARRLDELPPDWREVVERLHLDCEAVDTEAPLEGGIVTTATAFLKPGRVQFRRLPVREVRMMDAAQWGDHQYVLDLPYDGIKQRLARDLRGSCQARRDVGDIRTVDCEVIERPDGLYQQLDEITGIWVHPDPDNAAATIYAEAWSD</sequence>
<dbReference type="Proteomes" id="UP000289784">
    <property type="component" value="Unassembled WGS sequence"/>
</dbReference>
<accession>A0A4Q1JZC4</accession>
<name>A0A4Q1JZC4_9GAMM</name>
<keyword evidence="1" id="KW-0732">Signal</keyword>
<comment type="caution">
    <text evidence="2">The sequence shown here is derived from an EMBL/GenBank/DDBJ whole genome shotgun (WGS) entry which is preliminary data.</text>
</comment>